<dbReference type="SUPFAM" id="SSF56935">
    <property type="entry name" value="Porins"/>
    <property type="match status" value="1"/>
</dbReference>
<keyword evidence="3 7" id="KW-1134">Transmembrane beta strand</keyword>
<evidence type="ECO:0000256" key="4">
    <source>
        <dbReference type="ARBA" id="ARBA00022692"/>
    </source>
</evidence>
<dbReference type="Proteomes" id="UP000315363">
    <property type="component" value="Unassembled WGS sequence"/>
</dbReference>
<evidence type="ECO:0000256" key="6">
    <source>
        <dbReference type="ARBA" id="ARBA00023237"/>
    </source>
</evidence>
<keyword evidence="2 7" id="KW-0813">Transport</keyword>
<dbReference type="NCBIfam" id="TIGR04056">
    <property type="entry name" value="OMP_RagA_SusC"/>
    <property type="match status" value="1"/>
</dbReference>
<dbReference type="InterPro" id="IPR037066">
    <property type="entry name" value="Plug_dom_sf"/>
</dbReference>
<comment type="similarity">
    <text evidence="7">Belongs to the TonB-dependent receptor family.</text>
</comment>
<dbReference type="PROSITE" id="PS52016">
    <property type="entry name" value="TONB_DEPENDENT_REC_3"/>
    <property type="match status" value="1"/>
</dbReference>
<dbReference type="Pfam" id="PF07715">
    <property type="entry name" value="Plug"/>
    <property type="match status" value="1"/>
</dbReference>
<dbReference type="InterPro" id="IPR039426">
    <property type="entry name" value="TonB-dep_rcpt-like"/>
</dbReference>
<dbReference type="SUPFAM" id="SSF49464">
    <property type="entry name" value="Carboxypeptidase regulatory domain-like"/>
    <property type="match status" value="1"/>
</dbReference>
<keyword evidence="6 7" id="KW-0998">Cell outer membrane</keyword>
<dbReference type="Gene3D" id="2.60.40.1120">
    <property type="entry name" value="Carboxypeptidase-like, regulatory domain"/>
    <property type="match status" value="1"/>
</dbReference>
<evidence type="ECO:0000259" key="8">
    <source>
        <dbReference type="Pfam" id="PF07715"/>
    </source>
</evidence>
<name>A0ABY3AG93_9FLAO</name>
<keyword evidence="10" id="KW-1185">Reference proteome</keyword>
<comment type="caution">
    <text evidence="9">The sequence shown here is derived from an EMBL/GenBank/DDBJ whole genome shotgun (WGS) entry which is preliminary data.</text>
</comment>
<dbReference type="InterPro" id="IPR023996">
    <property type="entry name" value="TonB-dep_OMP_SusC/RagA"/>
</dbReference>
<evidence type="ECO:0000256" key="5">
    <source>
        <dbReference type="ARBA" id="ARBA00023136"/>
    </source>
</evidence>
<dbReference type="InterPro" id="IPR036942">
    <property type="entry name" value="Beta-barrel_TonB_sf"/>
</dbReference>
<dbReference type="Gene3D" id="2.40.170.20">
    <property type="entry name" value="TonB-dependent receptor, beta-barrel domain"/>
    <property type="match status" value="1"/>
</dbReference>
<comment type="subcellular location">
    <subcellularLocation>
        <location evidence="1 7">Cell outer membrane</location>
        <topology evidence="1 7">Multi-pass membrane protein</topology>
    </subcellularLocation>
</comment>
<dbReference type="NCBIfam" id="TIGR04057">
    <property type="entry name" value="SusC_RagA_signa"/>
    <property type="match status" value="1"/>
</dbReference>
<dbReference type="InterPro" id="IPR023997">
    <property type="entry name" value="TonB-dep_OMP_SusC/RagA_CS"/>
</dbReference>
<dbReference type="EMBL" id="VHIF01000001">
    <property type="protein sequence ID" value="TQO39545.1"/>
    <property type="molecule type" value="Genomic_DNA"/>
</dbReference>
<gene>
    <name evidence="9" type="ORF">GQ41_4222</name>
</gene>
<dbReference type="InterPro" id="IPR008969">
    <property type="entry name" value="CarboxyPept-like_regulatory"/>
</dbReference>
<feature type="domain" description="TonB-dependent receptor plug" evidence="8">
    <location>
        <begin position="234"/>
        <end position="343"/>
    </location>
</feature>
<accession>A0ABY3AG93</accession>
<evidence type="ECO:0000256" key="3">
    <source>
        <dbReference type="ARBA" id="ARBA00022452"/>
    </source>
</evidence>
<protein>
    <submittedName>
        <fullName evidence="9">TonB-linked SusC/RagA family outer membrane protein</fullName>
    </submittedName>
</protein>
<dbReference type="InterPro" id="IPR012910">
    <property type="entry name" value="Plug_dom"/>
</dbReference>
<sequence>MKFRLTNRPPCQFGKVLLRLFMKSIIFLFCSISFALSPINGVGQNAEIIVDSDVTLNVKQVFRLINRQTDYKFIYRHDLLKTAPSIQLKKGVIKAGDLLDKALSPLSFTYNFTDSSTIVVKKSPANSSESNSVKALDKKMQFQVMGQVTDENGTPLPGANIVEKGTANGIQVDFDGNFAISVENENAILVVSYIGFATKEVPINGQSNISIVLEESAAGLDEVVVIGYGATIKKKDLTGAVASADLGNASEFPNVSIVQALQGSVAGLNIGATTNAGQNPTISIRGQSTLSSDAGSNAPLIVLDGIIYRGNLVDLNPADIASIDVLKDASSAAIYGSQASNGVILISTKKGKTLLKPTIEYSTSYSIQTPSNVLLPMGAAELEEFYPDIFWAEGGRIAPDYLQVNPDFVWQNNLKSNEIFQGYTNGLDTPWWDLFTGNGFVNTHNLSVRGKTEAIGYFVSGGITDQQAYLKNDDYTRYNFRVNFDAKITDWLNIGTQTFVSIGDYSGVTAGTGTPFYLQPWAPIRDANGDIIAQPDGAELNPYLTIEQDDSEVNKNFFSNLYADIKLPVKGLSYRLNYSNNYRTQNNSRFNPSANNFTGGATKSYGEARDWTLDNIVTYQRTFNEDHNFNMTLLYGVEKRNINSFSAEAKQFGIDLLGYNRLQAGDPSQNVVSSNKEEESSLYSMARLLYDYKNKYYITGTVRRDGFSGFGKNDKTAVFPTVGLGWVVSNESMFENSFWLNFLKLRASYGQSGRRGLGRYDTAAIISTGPSYVFGDGGQSFQGQSISSLPNDALGWETTTGTNLGLDFSVINSKVSGNVEYYKNDTENILYAIQLPNLTGFNSINSNIAKVSNHGVEFTLSSNLLNSNDWNWEASINFSSYRNKIDSILGPENDNDGDGKEDDLVGSGLFIGEPQNVIYDYEITGMWQLSDEADGSIYSGFFPGTYKLRDLDDSGDISSLNDRKILGYVDPAYRFGVSNTLNYKNLSLYVFVNSIQGGNDYYFGDDAPHSNGAWNKRDQLSYSNVPRGAWDYWMPENPDAKYRRLDLASQFGGTPYTQRNFVRLQDVSLSYIFPEQLKEALHVSNLKLFISGKNLATWTKWNGVDPETGAGFSPGSPLLRSYSIGLNVEF</sequence>
<evidence type="ECO:0000313" key="9">
    <source>
        <dbReference type="EMBL" id="TQO39545.1"/>
    </source>
</evidence>
<keyword evidence="4 7" id="KW-0812">Transmembrane</keyword>
<evidence type="ECO:0000256" key="1">
    <source>
        <dbReference type="ARBA" id="ARBA00004571"/>
    </source>
</evidence>
<dbReference type="Gene3D" id="2.170.130.10">
    <property type="entry name" value="TonB-dependent receptor, plug domain"/>
    <property type="match status" value="1"/>
</dbReference>
<keyword evidence="5 7" id="KW-0472">Membrane</keyword>
<evidence type="ECO:0000256" key="2">
    <source>
        <dbReference type="ARBA" id="ARBA00022448"/>
    </source>
</evidence>
<dbReference type="Pfam" id="PF13715">
    <property type="entry name" value="CarbopepD_reg_2"/>
    <property type="match status" value="1"/>
</dbReference>
<organism evidence="9 10">
    <name type="scientific">Arenibacter algicola</name>
    <dbReference type="NCBI Taxonomy" id="616991"/>
    <lineage>
        <taxon>Bacteria</taxon>
        <taxon>Pseudomonadati</taxon>
        <taxon>Bacteroidota</taxon>
        <taxon>Flavobacteriia</taxon>
        <taxon>Flavobacteriales</taxon>
        <taxon>Flavobacteriaceae</taxon>
        <taxon>Arenibacter</taxon>
    </lineage>
</organism>
<evidence type="ECO:0000313" key="10">
    <source>
        <dbReference type="Proteomes" id="UP000315363"/>
    </source>
</evidence>
<evidence type="ECO:0000256" key="7">
    <source>
        <dbReference type="PROSITE-ProRule" id="PRU01360"/>
    </source>
</evidence>
<proteinExistence type="inferred from homology"/>
<reference evidence="9 10" key="1">
    <citation type="submission" date="2019-06" db="EMBL/GenBank/DDBJ databases">
        <title>A large-scale integrated study on North Sea by COGITO (Coastal Microbe Genomic &amp; Taxonomic Observatory).</title>
        <authorList>
            <person name="Teeling H."/>
        </authorList>
    </citation>
    <scope>NUCLEOTIDE SEQUENCE [LARGE SCALE GENOMIC DNA]</scope>
    <source>
        <strain evidence="9 10">MAR_2009_79</strain>
    </source>
</reference>